<accession>D1BEW4</accession>
<dbReference type="KEGG" id="ske:Sked_35120"/>
<gene>
    <name evidence="2" type="ordered locus">Sked_35120</name>
</gene>
<feature type="region of interest" description="Disordered" evidence="1">
    <location>
        <begin position="27"/>
        <end position="48"/>
    </location>
</feature>
<dbReference type="Proteomes" id="UP000000322">
    <property type="component" value="Chromosome"/>
</dbReference>
<organism evidence="2 3">
    <name type="scientific">Sanguibacter keddieii (strain ATCC 51767 / DSM 10542 / NCFB 3025 / ST-74)</name>
    <dbReference type="NCBI Taxonomy" id="446469"/>
    <lineage>
        <taxon>Bacteria</taxon>
        <taxon>Bacillati</taxon>
        <taxon>Actinomycetota</taxon>
        <taxon>Actinomycetes</taxon>
        <taxon>Micrococcales</taxon>
        <taxon>Sanguibacteraceae</taxon>
        <taxon>Sanguibacter</taxon>
    </lineage>
</organism>
<dbReference type="AlphaFoldDB" id="D1BEW4"/>
<name>D1BEW4_SANKS</name>
<evidence type="ECO:0000256" key="1">
    <source>
        <dbReference type="SAM" id="MobiDB-lite"/>
    </source>
</evidence>
<dbReference type="EMBL" id="CP001819">
    <property type="protein sequence ID" value="ACZ23400.1"/>
    <property type="molecule type" value="Genomic_DNA"/>
</dbReference>
<dbReference type="HOGENOM" id="CLU_3157642_0_0_11"/>
<dbReference type="STRING" id="446469.Sked_35120"/>
<protein>
    <submittedName>
        <fullName evidence="2">Uncharacterized protein</fullName>
    </submittedName>
</protein>
<evidence type="ECO:0000313" key="2">
    <source>
        <dbReference type="EMBL" id="ACZ23400.1"/>
    </source>
</evidence>
<keyword evidence="3" id="KW-1185">Reference proteome</keyword>
<reference evidence="2 3" key="1">
    <citation type="journal article" date="2009" name="Stand. Genomic Sci.">
        <title>Complete genome sequence of Sanguibacter keddieii type strain (ST-74).</title>
        <authorList>
            <person name="Ivanova N."/>
            <person name="Sikorski J."/>
            <person name="Sims D."/>
            <person name="Brettin T."/>
            <person name="Detter J.C."/>
            <person name="Han C."/>
            <person name="Lapidus A."/>
            <person name="Copeland A."/>
            <person name="Glavina Del Rio T."/>
            <person name="Nolan M."/>
            <person name="Chen F."/>
            <person name="Lucas S."/>
            <person name="Tice H."/>
            <person name="Cheng J.F."/>
            <person name="Bruce D."/>
            <person name="Goodwin L."/>
            <person name="Pitluck S."/>
            <person name="Pati A."/>
            <person name="Mavromatis K."/>
            <person name="Chen A."/>
            <person name="Palaniappan K."/>
            <person name="D'haeseleer P."/>
            <person name="Chain P."/>
            <person name="Bristow J."/>
            <person name="Eisen J.A."/>
            <person name="Markowitz V."/>
            <person name="Hugenholtz P."/>
            <person name="Goker M."/>
            <person name="Pukall R."/>
            <person name="Klenk H.P."/>
            <person name="Kyrpides N.C."/>
        </authorList>
    </citation>
    <scope>NUCLEOTIDE SEQUENCE [LARGE SCALE GENOMIC DNA]</scope>
    <source>
        <strain evidence="3">ATCC 51767 / DSM 10542 / NCFB 3025 / ST-74</strain>
    </source>
</reference>
<evidence type="ECO:0000313" key="3">
    <source>
        <dbReference type="Proteomes" id="UP000000322"/>
    </source>
</evidence>
<sequence length="48" mass="4785">MVSATCLVALGTGAAIGYSLTRDTHVGRGSVGNAHAPEHEVPPAQTLA</sequence>
<proteinExistence type="predicted"/>